<name>A0ABR2T7Z1_9ROSI</name>
<dbReference type="Proteomes" id="UP001396334">
    <property type="component" value="Unassembled WGS sequence"/>
</dbReference>
<keyword evidence="2" id="KW-1185">Reference proteome</keyword>
<protein>
    <submittedName>
        <fullName evidence="1">Uncharacterized protein</fullName>
    </submittedName>
</protein>
<organism evidence="1 2">
    <name type="scientific">Hibiscus sabdariffa</name>
    <name type="common">roselle</name>
    <dbReference type="NCBI Taxonomy" id="183260"/>
    <lineage>
        <taxon>Eukaryota</taxon>
        <taxon>Viridiplantae</taxon>
        <taxon>Streptophyta</taxon>
        <taxon>Embryophyta</taxon>
        <taxon>Tracheophyta</taxon>
        <taxon>Spermatophyta</taxon>
        <taxon>Magnoliopsida</taxon>
        <taxon>eudicotyledons</taxon>
        <taxon>Gunneridae</taxon>
        <taxon>Pentapetalae</taxon>
        <taxon>rosids</taxon>
        <taxon>malvids</taxon>
        <taxon>Malvales</taxon>
        <taxon>Malvaceae</taxon>
        <taxon>Malvoideae</taxon>
        <taxon>Hibiscus</taxon>
    </lineage>
</organism>
<sequence>MRVLSWNVPSLRESSNFLLNNVLCDQNFLFLRGDWALDNWECCMVAVYAPFCIALRRELWVRLLEVICASWIPCCLGGDFNEVWLVTETKLEKKMHVKEMDDEWCLIPDENQACSFVEKLGALKVFLRRSNREFLGNVDLQIEATTILLNEFDERGARADEEAVIT</sequence>
<dbReference type="InterPro" id="IPR036691">
    <property type="entry name" value="Endo/exonu/phosph_ase_sf"/>
</dbReference>
<proteinExistence type="predicted"/>
<comment type="caution">
    <text evidence="1">The sequence shown here is derived from an EMBL/GenBank/DDBJ whole genome shotgun (WGS) entry which is preliminary data.</text>
</comment>
<dbReference type="SUPFAM" id="SSF56219">
    <property type="entry name" value="DNase I-like"/>
    <property type="match status" value="1"/>
</dbReference>
<evidence type="ECO:0000313" key="1">
    <source>
        <dbReference type="EMBL" id="KAK9033595.1"/>
    </source>
</evidence>
<accession>A0ABR2T7Z1</accession>
<gene>
    <name evidence="1" type="ORF">V6N11_049782</name>
</gene>
<dbReference type="EMBL" id="JBBPBN010000007">
    <property type="protein sequence ID" value="KAK9033595.1"/>
    <property type="molecule type" value="Genomic_DNA"/>
</dbReference>
<reference evidence="1 2" key="1">
    <citation type="journal article" date="2024" name="G3 (Bethesda)">
        <title>Genome assembly of Hibiscus sabdariffa L. provides insights into metabolisms of medicinal natural products.</title>
        <authorList>
            <person name="Kim T."/>
        </authorList>
    </citation>
    <scope>NUCLEOTIDE SEQUENCE [LARGE SCALE GENOMIC DNA]</scope>
    <source>
        <strain evidence="1">TK-2024</strain>
        <tissue evidence="1">Old leaves</tissue>
    </source>
</reference>
<evidence type="ECO:0000313" key="2">
    <source>
        <dbReference type="Proteomes" id="UP001396334"/>
    </source>
</evidence>